<dbReference type="PANTHER" id="PTHR21446:SF12">
    <property type="entry name" value="POTASSIUM CHANNEL TETRAMERIZATION DOMAIN CONTAINING 1"/>
    <property type="match status" value="1"/>
</dbReference>
<evidence type="ECO:0000313" key="2">
    <source>
        <dbReference type="Proteomes" id="UP001159405"/>
    </source>
</evidence>
<name>A0ABN8P7S8_9CNID</name>
<protein>
    <submittedName>
        <fullName evidence="1">Uncharacterized protein</fullName>
    </submittedName>
</protein>
<evidence type="ECO:0000313" key="1">
    <source>
        <dbReference type="EMBL" id="CAH3135796.1"/>
    </source>
</evidence>
<dbReference type="PANTHER" id="PTHR21446">
    <property type="entry name" value="DUF3504 DOMAIN-CONTAINING PROTEIN"/>
    <property type="match status" value="1"/>
</dbReference>
<dbReference type="EMBL" id="CALNXK010000056">
    <property type="protein sequence ID" value="CAH3135796.1"/>
    <property type="molecule type" value="Genomic_DNA"/>
</dbReference>
<accession>A0ABN8P7S8</accession>
<reference evidence="1 2" key="1">
    <citation type="submission" date="2022-05" db="EMBL/GenBank/DDBJ databases">
        <authorList>
            <consortium name="Genoscope - CEA"/>
            <person name="William W."/>
        </authorList>
    </citation>
    <scope>NUCLEOTIDE SEQUENCE [LARGE SCALE GENOMIC DNA]</scope>
</reference>
<proteinExistence type="predicted"/>
<gene>
    <name evidence="1" type="ORF">PLOB_00038078</name>
</gene>
<sequence>MAAGENRFAPELNEKEVLKLLQNATPGSTKKATKYGMKMFQDWLLTSGSKFSVTPIEEMNKEELNACLKSFYTSARKQDGQFYKSSSLKAIRAAIDRYLRMPPHSKQFSIVCRPCLYRSKQDLRRICQVTKKVWKN</sequence>
<keyword evidence="2" id="KW-1185">Reference proteome</keyword>
<organism evidence="1 2">
    <name type="scientific">Porites lobata</name>
    <dbReference type="NCBI Taxonomy" id="104759"/>
    <lineage>
        <taxon>Eukaryota</taxon>
        <taxon>Metazoa</taxon>
        <taxon>Cnidaria</taxon>
        <taxon>Anthozoa</taxon>
        <taxon>Hexacorallia</taxon>
        <taxon>Scleractinia</taxon>
        <taxon>Fungiina</taxon>
        <taxon>Poritidae</taxon>
        <taxon>Porites</taxon>
    </lineage>
</organism>
<dbReference type="Proteomes" id="UP001159405">
    <property type="component" value="Unassembled WGS sequence"/>
</dbReference>
<comment type="caution">
    <text evidence="1">The sequence shown here is derived from an EMBL/GenBank/DDBJ whole genome shotgun (WGS) entry which is preliminary data.</text>
</comment>
<dbReference type="InterPro" id="IPR052787">
    <property type="entry name" value="MAVS"/>
</dbReference>